<dbReference type="AlphaFoldDB" id="A0A9D1PUH7"/>
<reference evidence="3" key="1">
    <citation type="journal article" date="2021" name="PeerJ">
        <title>Extensive microbial diversity within the chicken gut microbiome revealed by metagenomics and culture.</title>
        <authorList>
            <person name="Gilroy R."/>
            <person name="Ravi A."/>
            <person name="Getino M."/>
            <person name="Pursley I."/>
            <person name="Horton D.L."/>
            <person name="Alikhan N.F."/>
            <person name="Baker D."/>
            <person name="Gharbi K."/>
            <person name="Hall N."/>
            <person name="Watson M."/>
            <person name="Adriaenssens E.M."/>
            <person name="Foster-Nyarko E."/>
            <person name="Jarju S."/>
            <person name="Secka A."/>
            <person name="Antonio M."/>
            <person name="Oren A."/>
            <person name="Chaudhuri R.R."/>
            <person name="La Ragione R."/>
            <person name="Hildebrand F."/>
            <person name="Pallen M.J."/>
        </authorList>
    </citation>
    <scope>NUCLEOTIDE SEQUENCE</scope>
    <source>
        <strain evidence="3">ChiHecec2B26-446</strain>
    </source>
</reference>
<accession>A0A9D1PUH7</accession>
<dbReference type="PANTHER" id="PTHR43845:SF1">
    <property type="entry name" value="BLR5969 PROTEIN"/>
    <property type="match status" value="1"/>
</dbReference>
<comment type="caution">
    <text evidence="3">The sequence shown here is derived from an EMBL/GenBank/DDBJ whole genome shotgun (WGS) entry which is preliminary data.</text>
</comment>
<protein>
    <submittedName>
        <fullName evidence="3">AMP-binding protein</fullName>
    </submittedName>
</protein>
<feature type="compositionally biased region" description="Polar residues" evidence="1">
    <location>
        <begin position="1"/>
        <end position="14"/>
    </location>
</feature>
<dbReference type="NCBIfam" id="NF045666">
    <property type="entry name" value="DVU1553_fam_AMP"/>
    <property type="match status" value="1"/>
</dbReference>
<dbReference type="Gene3D" id="3.40.50.12780">
    <property type="entry name" value="N-terminal domain of ligase-like"/>
    <property type="match status" value="1"/>
</dbReference>
<evidence type="ECO:0000313" key="3">
    <source>
        <dbReference type="EMBL" id="HIV99951.1"/>
    </source>
</evidence>
<sequence length="451" mass="49541">MSNHARPEQNTNASAREADRAGQVSDQVCGQSYGQVWEHSLGPQDFLLSSEARESVRDLHDPLFARAWEEQGFAEAQGLPGRAVAALQARLLVRLFERLGCLGTEKRQGFGSLFYRTLLAPYQSSLMQLQQSCRQIWETMLEAPGTVALDESEFVLLAPVRKILATLPLTSGRDIAGDYRRFLCTSQDEVARIVTLTTSGSTGAAKRLAFSVRDLERTRKFFAAGMAQIVGNGDVLLVCLPGAERPDGVADLLNRGLSPLGVTVHALPSAASDQVVQETIAKLSPTSLVLAPRQLQTLLHIFPDKAPGRLRSFLVSADWCDHSLLQQAQKNWQVATLDHYGITETCFGCALECRGKTGYHIRHADVLCEIIDPLTGEILPPGEVGELVLTTLRQEVMPLVRYRTGDAASLRIDRCNCTSPLSRIDRLLGRFAPGTRDIIHPKKGERCHVPL</sequence>
<organism evidence="3 4">
    <name type="scientific">Candidatus Desulfovibrio intestinipullorum</name>
    <dbReference type="NCBI Taxonomy" id="2838536"/>
    <lineage>
        <taxon>Bacteria</taxon>
        <taxon>Pseudomonadati</taxon>
        <taxon>Thermodesulfobacteriota</taxon>
        <taxon>Desulfovibrionia</taxon>
        <taxon>Desulfovibrionales</taxon>
        <taxon>Desulfovibrionaceae</taxon>
        <taxon>Desulfovibrio</taxon>
    </lineage>
</organism>
<evidence type="ECO:0000256" key="1">
    <source>
        <dbReference type="SAM" id="MobiDB-lite"/>
    </source>
</evidence>
<gene>
    <name evidence="3" type="ORF">H9894_02010</name>
</gene>
<feature type="region of interest" description="Disordered" evidence="1">
    <location>
        <begin position="1"/>
        <end position="23"/>
    </location>
</feature>
<reference evidence="3" key="2">
    <citation type="submission" date="2021-04" db="EMBL/GenBank/DDBJ databases">
        <authorList>
            <person name="Gilroy R."/>
        </authorList>
    </citation>
    <scope>NUCLEOTIDE SEQUENCE</scope>
    <source>
        <strain evidence="3">ChiHecec2B26-446</strain>
    </source>
</reference>
<dbReference type="SUPFAM" id="SSF56801">
    <property type="entry name" value="Acetyl-CoA synthetase-like"/>
    <property type="match status" value="1"/>
</dbReference>
<dbReference type="PANTHER" id="PTHR43845">
    <property type="entry name" value="BLR5969 PROTEIN"/>
    <property type="match status" value="1"/>
</dbReference>
<dbReference type="InterPro" id="IPR000873">
    <property type="entry name" value="AMP-dep_synth/lig_dom"/>
</dbReference>
<dbReference type="Pfam" id="PF00501">
    <property type="entry name" value="AMP-binding"/>
    <property type="match status" value="1"/>
</dbReference>
<dbReference type="Proteomes" id="UP000886752">
    <property type="component" value="Unassembled WGS sequence"/>
</dbReference>
<dbReference type="EMBL" id="DXHV01000025">
    <property type="protein sequence ID" value="HIV99951.1"/>
    <property type="molecule type" value="Genomic_DNA"/>
</dbReference>
<name>A0A9D1PUH7_9BACT</name>
<feature type="domain" description="AMP-dependent synthetase/ligase" evidence="2">
    <location>
        <begin position="196"/>
        <end position="389"/>
    </location>
</feature>
<dbReference type="InterPro" id="IPR042099">
    <property type="entry name" value="ANL_N_sf"/>
</dbReference>
<evidence type="ECO:0000259" key="2">
    <source>
        <dbReference type="Pfam" id="PF00501"/>
    </source>
</evidence>
<evidence type="ECO:0000313" key="4">
    <source>
        <dbReference type="Proteomes" id="UP000886752"/>
    </source>
</evidence>
<proteinExistence type="predicted"/>